<feature type="transmembrane region" description="Helical" evidence="1">
    <location>
        <begin position="27"/>
        <end position="53"/>
    </location>
</feature>
<reference evidence="2 3" key="1">
    <citation type="submission" date="2015-09" db="EMBL/GenBank/DDBJ databases">
        <title>Genome analysis of Pseudomonas syringae pv. porri LMG.</title>
        <authorList>
            <person name="Rombouts S."/>
        </authorList>
    </citation>
    <scope>NUCLEOTIDE SEQUENCE [LARGE SCALE GENOMIC DNA]</scope>
    <source>
        <strain evidence="2 3">LMG 28496</strain>
    </source>
</reference>
<name>A0ABR5JPD9_9PSED</name>
<keyword evidence="1" id="KW-0812">Transmembrane</keyword>
<sequence>MTLYRAQQRLLQRPQQLLAAGLGAIEYLGYSSCIAAGVIFGGPVLTAAFVGFVDDLAGRLVRQLKLAEDSR</sequence>
<organism evidence="2 3">
    <name type="scientific">Pseudomonas coronafaciens pv. porri</name>
    <dbReference type="NCBI Taxonomy" id="83964"/>
    <lineage>
        <taxon>Bacteria</taxon>
        <taxon>Pseudomonadati</taxon>
        <taxon>Pseudomonadota</taxon>
        <taxon>Gammaproteobacteria</taxon>
        <taxon>Pseudomonadales</taxon>
        <taxon>Pseudomonadaceae</taxon>
        <taxon>Pseudomonas</taxon>
        <taxon>Pseudomonas coronafaciens</taxon>
    </lineage>
</organism>
<comment type="caution">
    <text evidence="2">The sequence shown here is derived from an EMBL/GenBank/DDBJ whole genome shotgun (WGS) entry which is preliminary data.</text>
</comment>
<keyword evidence="1" id="KW-1133">Transmembrane helix</keyword>
<keyword evidence="3" id="KW-1185">Reference proteome</keyword>
<dbReference type="EMBL" id="JUEU01000141">
    <property type="protein sequence ID" value="KOP59252.1"/>
    <property type="molecule type" value="Genomic_DNA"/>
</dbReference>
<protein>
    <submittedName>
        <fullName evidence="2">Uncharacterized protein</fullName>
    </submittedName>
</protein>
<keyword evidence="1" id="KW-0472">Membrane</keyword>
<evidence type="ECO:0000313" key="3">
    <source>
        <dbReference type="Proteomes" id="UP000037201"/>
    </source>
</evidence>
<accession>A0ABR5JPD9</accession>
<evidence type="ECO:0000313" key="2">
    <source>
        <dbReference type="EMBL" id="KOP59252.1"/>
    </source>
</evidence>
<evidence type="ECO:0000256" key="1">
    <source>
        <dbReference type="SAM" id="Phobius"/>
    </source>
</evidence>
<dbReference type="Proteomes" id="UP000037201">
    <property type="component" value="Unassembled WGS sequence"/>
</dbReference>
<gene>
    <name evidence="2" type="ORF">OX90_12305</name>
</gene>
<proteinExistence type="predicted"/>